<keyword evidence="1" id="KW-0175">Coiled coil</keyword>
<comment type="caution">
    <text evidence="2">The sequence shown here is derived from an EMBL/GenBank/DDBJ whole genome shotgun (WGS) entry which is preliminary data.</text>
</comment>
<feature type="coiled-coil region" evidence="1">
    <location>
        <begin position="75"/>
        <end position="102"/>
    </location>
</feature>
<evidence type="ECO:0000313" key="2">
    <source>
        <dbReference type="EMBL" id="OEK58876.1"/>
    </source>
</evidence>
<reference evidence="3" key="1">
    <citation type="submission" date="2015-11" db="EMBL/GenBank/DDBJ databases">
        <title>Genomic diversity of Staphylococcus saprophyticus strains from urinary tract infections, animal surfaces, and fermented foods.</title>
        <authorList>
            <person name="Wolfe B.E."/>
        </authorList>
    </citation>
    <scope>NUCLEOTIDE SEQUENCE [LARGE SCALE GENOMIC DNA]</scope>
    <source>
        <strain evidence="3">738_7</strain>
    </source>
</reference>
<dbReference type="AlphaFoldDB" id="A0AAP7LUX6"/>
<dbReference type="Proteomes" id="UP000095464">
    <property type="component" value="Unassembled WGS sequence"/>
</dbReference>
<evidence type="ECO:0000313" key="3">
    <source>
        <dbReference type="Proteomes" id="UP000095464"/>
    </source>
</evidence>
<evidence type="ECO:0000256" key="1">
    <source>
        <dbReference type="SAM" id="Coils"/>
    </source>
</evidence>
<dbReference type="EMBL" id="LNPX01000004">
    <property type="protein sequence ID" value="OEK58876.1"/>
    <property type="molecule type" value="Genomic_DNA"/>
</dbReference>
<protein>
    <recommendedName>
        <fullName evidence="4">Syntaxin N-terminal domain-containing protein</fullName>
    </recommendedName>
</protein>
<sequence length="144" mass="16539">MSYNNDLFSDVDNVAQPQTMNDYHQSIDKDKTFFSHFSEVEGALNDIQDELSSMNDLYQELGDGKIDNSLTIQRRNEIIEALNKQQQNLKKVTSNLNQYVENDLISVRGLTVATSTNVNAFDKLLKRTNEKKLTSKDLSFQRLE</sequence>
<gene>
    <name evidence="2" type="ORF">ASS94_00715</name>
</gene>
<name>A0AAP7LUX6_9STAP</name>
<organism evidence="2 3">
    <name type="scientific">Staphylococcus equorum</name>
    <dbReference type="NCBI Taxonomy" id="246432"/>
    <lineage>
        <taxon>Bacteria</taxon>
        <taxon>Bacillati</taxon>
        <taxon>Bacillota</taxon>
        <taxon>Bacilli</taxon>
        <taxon>Bacillales</taxon>
        <taxon>Staphylococcaceae</taxon>
        <taxon>Staphylococcus</taxon>
    </lineage>
</organism>
<evidence type="ECO:0008006" key="4">
    <source>
        <dbReference type="Google" id="ProtNLM"/>
    </source>
</evidence>
<proteinExistence type="predicted"/>
<dbReference type="RefSeq" id="WP_069854276.1">
    <property type="nucleotide sequence ID" value="NZ_LNPX01000004.1"/>
</dbReference>
<accession>A0AAP7LUX6</accession>